<keyword evidence="2" id="KW-1185">Reference proteome</keyword>
<dbReference type="Proteomes" id="UP001417504">
    <property type="component" value="Unassembled WGS sequence"/>
</dbReference>
<accession>A0AAP0I6P0</accession>
<protein>
    <submittedName>
        <fullName evidence="1">Uncharacterized protein</fullName>
    </submittedName>
</protein>
<sequence length="105" mass="12485">MEYGKCAGNELVEQLTKQILHLRSQEFIQGRKRLEQILHLRSQEFIQGRKRLEIKELNYLSMYTLNVLSAYIKSYVRGYVKKASHLDEKKEKKQEIVKDSSNIQQ</sequence>
<proteinExistence type="predicted"/>
<evidence type="ECO:0000313" key="1">
    <source>
        <dbReference type="EMBL" id="KAK9109578.1"/>
    </source>
</evidence>
<reference evidence="1 2" key="1">
    <citation type="submission" date="2024-01" db="EMBL/GenBank/DDBJ databases">
        <title>Genome assemblies of Stephania.</title>
        <authorList>
            <person name="Yang L."/>
        </authorList>
    </citation>
    <scope>NUCLEOTIDE SEQUENCE [LARGE SCALE GENOMIC DNA]</scope>
    <source>
        <strain evidence="1">QJT</strain>
        <tissue evidence="1">Leaf</tissue>
    </source>
</reference>
<name>A0AAP0I6P0_9MAGN</name>
<dbReference type="AlphaFoldDB" id="A0AAP0I6P0"/>
<dbReference type="EMBL" id="JBBNAE010000007">
    <property type="protein sequence ID" value="KAK9109578.1"/>
    <property type="molecule type" value="Genomic_DNA"/>
</dbReference>
<evidence type="ECO:0000313" key="2">
    <source>
        <dbReference type="Proteomes" id="UP001417504"/>
    </source>
</evidence>
<comment type="caution">
    <text evidence="1">The sequence shown here is derived from an EMBL/GenBank/DDBJ whole genome shotgun (WGS) entry which is preliminary data.</text>
</comment>
<organism evidence="1 2">
    <name type="scientific">Stephania japonica</name>
    <dbReference type="NCBI Taxonomy" id="461633"/>
    <lineage>
        <taxon>Eukaryota</taxon>
        <taxon>Viridiplantae</taxon>
        <taxon>Streptophyta</taxon>
        <taxon>Embryophyta</taxon>
        <taxon>Tracheophyta</taxon>
        <taxon>Spermatophyta</taxon>
        <taxon>Magnoliopsida</taxon>
        <taxon>Ranunculales</taxon>
        <taxon>Menispermaceae</taxon>
        <taxon>Menispermoideae</taxon>
        <taxon>Cissampelideae</taxon>
        <taxon>Stephania</taxon>
    </lineage>
</organism>
<gene>
    <name evidence="1" type="ORF">Sjap_017638</name>
</gene>